<name>A0A090YLH2_9BACI</name>
<dbReference type="EMBL" id="JMQC01000008">
    <property type="protein sequence ID" value="KFM98782.1"/>
    <property type="molecule type" value="Genomic_DNA"/>
</dbReference>
<comment type="caution">
    <text evidence="2">The sequence shown here is derived from an EMBL/GenBank/DDBJ whole genome shotgun (WGS) entry which is preliminary data.</text>
</comment>
<proteinExistence type="predicted"/>
<evidence type="ECO:0000256" key="1">
    <source>
        <dbReference type="SAM" id="MobiDB-lite"/>
    </source>
</evidence>
<gene>
    <name evidence="2" type="ORF">DJ93_4772</name>
</gene>
<sequence length="53" mass="6150">MKMSNKMLILSSQEYKKSQGNINIIITDEIKSKSKQIEESRTQKATEVNLTKY</sequence>
<dbReference type="PATRIC" id="fig|1405.8.peg.4911"/>
<evidence type="ECO:0000313" key="3">
    <source>
        <dbReference type="Proteomes" id="UP000029389"/>
    </source>
</evidence>
<organism evidence="2 3">
    <name type="scientific">Bacillus clarus</name>
    <dbReference type="NCBI Taxonomy" id="2338372"/>
    <lineage>
        <taxon>Bacteria</taxon>
        <taxon>Bacillati</taxon>
        <taxon>Bacillota</taxon>
        <taxon>Bacilli</taxon>
        <taxon>Bacillales</taxon>
        <taxon>Bacillaceae</taxon>
        <taxon>Bacillus</taxon>
        <taxon>Bacillus cereus group</taxon>
    </lineage>
</organism>
<evidence type="ECO:0000313" key="2">
    <source>
        <dbReference type="EMBL" id="KFM98782.1"/>
    </source>
</evidence>
<feature type="region of interest" description="Disordered" evidence="1">
    <location>
        <begin position="33"/>
        <end position="53"/>
    </location>
</feature>
<feature type="compositionally biased region" description="Basic and acidic residues" evidence="1">
    <location>
        <begin position="33"/>
        <end position="44"/>
    </location>
</feature>
<dbReference type="AlphaFoldDB" id="A0A090YLH2"/>
<protein>
    <submittedName>
        <fullName evidence="2">Uncharacterized protein</fullName>
    </submittedName>
</protein>
<dbReference type="RefSeq" id="WP_181969200.1">
    <property type="nucleotide sequence ID" value="NZ_JMQC01000008.1"/>
</dbReference>
<reference evidence="2 3" key="1">
    <citation type="submission" date="2014-04" db="EMBL/GenBank/DDBJ databases">
        <authorList>
            <person name="Bishop-Lilly K.A."/>
            <person name="Broomall S.M."/>
            <person name="Chain P.S."/>
            <person name="Chertkov O."/>
            <person name="Coyne S.R."/>
            <person name="Daligault H.E."/>
            <person name="Davenport K.W."/>
            <person name="Erkkila T."/>
            <person name="Frey K.G."/>
            <person name="Gibbons H.S."/>
            <person name="Gu W."/>
            <person name="Jaissle J."/>
            <person name="Johnson S.L."/>
            <person name="Koroleva G.I."/>
            <person name="Ladner J.T."/>
            <person name="Lo C.-C."/>
            <person name="Minogue T.D."/>
            <person name="Munk C."/>
            <person name="Palacios G.F."/>
            <person name="Redden C.L."/>
            <person name="Rosenzweig C.N."/>
            <person name="Scholz M.B."/>
            <person name="Teshima H."/>
            <person name="Xu Y."/>
        </authorList>
    </citation>
    <scope>NUCLEOTIDE SEQUENCE [LARGE SCALE GENOMIC DNA]</scope>
    <source>
        <strain evidence="2 3">BHP</strain>
    </source>
</reference>
<accession>A0A090YLH2</accession>
<dbReference type="Proteomes" id="UP000029389">
    <property type="component" value="Unassembled WGS sequence"/>
</dbReference>